<dbReference type="Proteomes" id="UP000006727">
    <property type="component" value="Chromosome 17"/>
</dbReference>
<dbReference type="Gramene" id="Pp3c17_11740V3.2">
    <property type="protein sequence ID" value="Pp3c17_11740V3.2"/>
    <property type="gene ID" value="Pp3c17_11740"/>
</dbReference>
<proteinExistence type="predicted"/>
<name>A0A7I4F7E2_PHYPA</name>
<dbReference type="InParanoid" id="A0A7I4F7E2"/>
<dbReference type="EMBL" id="ABEU02000017">
    <property type="status" value="NOT_ANNOTATED_CDS"/>
    <property type="molecule type" value="Genomic_DNA"/>
</dbReference>
<dbReference type="EnsemblPlants" id="Pp3c17_11740V3.2">
    <property type="protein sequence ID" value="Pp3c17_11740V3.2"/>
    <property type="gene ID" value="Pp3c17_11740"/>
</dbReference>
<dbReference type="AlphaFoldDB" id="A0A7I4F7E2"/>
<sequence length="181" mass="19279">MDSLHRIFDGYFFRVLGWRGSRRAGRGGVQKGCCGGSGGGGAGVEQQYGEGAWTGKGRRWCGSEGVVHKVVARWGGGVGGCVDLGCRGMGTGRWVLGQGREGRVEGRGEGFRKAVQKVSVIRVSVLAGGCRPRYERGGEGMIAPAVVGCFCMDESSRGACFSCRIYDSIIESVFNLRLFLI</sequence>
<protein>
    <submittedName>
        <fullName evidence="1">Uncharacterized protein</fullName>
    </submittedName>
</protein>
<reference evidence="1" key="3">
    <citation type="submission" date="2020-12" db="UniProtKB">
        <authorList>
            <consortium name="EnsemblPlants"/>
        </authorList>
    </citation>
    <scope>IDENTIFICATION</scope>
</reference>
<reference evidence="1 2" key="2">
    <citation type="journal article" date="2018" name="Plant J.">
        <title>The Physcomitrella patens chromosome-scale assembly reveals moss genome structure and evolution.</title>
        <authorList>
            <person name="Lang D."/>
            <person name="Ullrich K.K."/>
            <person name="Murat F."/>
            <person name="Fuchs J."/>
            <person name="Jenkins J."/>
            <person name="Haas F.B."/>
            <person name="Piednoel M."/>
            <person name="Gundlach H."/>
            <person name="Van Bel M."/>
            <person name="Meyberg R."/>
            <person name="Vives C."/>
            <person name="Morata J."/>
            <person name="Symeonidi A."/>
            <person name="Hiss M."/>
            <person name="Muchero W."/>
            <person name="Kamisugi Y."/>
            <person name="Saleh O."/>
            <person name="Blanc G."/>
            <person name="Decker E.L."/>
            <person name="van Gessel N."/>
            <person name="Grimwood J."/>
            <person name="Hayes R.D."/>
            <person name="Graham S.W."/>
            <person name="Gunter L.E."/>
            <person name="McDaniel S.F."/>
            <person name="Hoernstein S.N.W."/>
            <person name="Larsson A."/>
            <person name="Li F.W."/>
            <person name="Perroud P.F."/>
            <person name="Phillips J."/>
            <person name="Ranjan P."/>
            <person name="Rokshar D.S."/>
            <person name="Rothfels C.J."/>
            <person name="Schneider L."/>
            <person name="Shu S."/>
            <person name="Stevenson D.W."/>
            <person name="Thummler F."/>
            <person name="Tillich M."/>
            <person name="Villarreal Aguilar J.C."/>
            <person name="Widiez T."/>
            <person name="Wong G.K."/>
            <person name="Wymore A."/>
            <person name="Zhang Y."/>
            <person name="Zimmer A.D."/>
            <person name="Quatrano R.S."/>
            <person name="Mayer K.F.X."/>
            <person name="Goodstein D."/>
            <person name="Casacuberta J.M."/>
            <person name="Vandepoele K."/>
            <person name="Reski R."/>
            <person name="Cuming A.C."/>
            <person name="Tuskan G.A."/>
            <person name="Maumus F."/>
            <person name="Salse J."/>
            <person name="Schmutz J."/>
            <person name="Rensing S.A."/>
        </authorList>
    </citation>
    <scope>NUCLEOTIDE SEQUENCE [LARGE SCALE GENOMIC DNA]</scope>
    <source>
        <strain evidence="1 2">cv. Gransden 2004</strain>
    </source>
</reference>
<keyword evidence="2" id="KW-1185">Reference proteome</keyword>
<reference evidence="1 2" key="1">
    <citation type="journal article" date="2008" name="Science">
        <title>The Physcomitrella genome reveals evolutionary insights into the conquest of land by plants.</title>
        <authorList>
            <person name="Rensing S."/>
            <person name="Lang D."/>
            <person name="Zimmer A."/>
            <person name="Terry A."/>
            <person name="Salamov A."/>
            <person name="Shapiro H."/>
            <person name="Nishiyama T."/>
            <person name="Perroud P.-F."/>
            <person name="Lindquist E."/>
            <person name="Kamisugi Y."/>
            <person name="Tanahashi T."/>
            <person name="Sakakibara K."/>
            <person name="Fujita T."/>
            <person name="Oishi K."/>
            <person name="Shin-I T."/>
            <person name="Kuroki Y."/>
            <person name="Toyoda A."/>
            <person name="Suzuki Y."/>
            <person name="Hashimoto A."/>
            <person name="Yamaguchi K."/>
            <person name="Sugano A."/>
            <person name="Kohara Y."/>
            <person name="Fujiyama A."/>
            <person name="Anterola A."/>
            <person name="Aoki S."/>
            <person name="Ashton N."/>
            <person name="Barbazuk W.B."/>
            <person name="Barker E."/>
            <person name="Bennetzen J."/>
            <person name="Bezanilla M."/>
            <person name="Blankenship R."/>
            <person name="Cho S.H."/>
            <person name="Dutcher S."/>
            <person name="Estelle M."/>
            <person name="Fawcett J.A."/>
            <person name="Gundlach H."/>
            <person name="Hanada K."/>
            <person name="Heyl A."/>
            <person name="Hicks K.A."/>
            <person name="Hugh J."/>
            <person name="Lohr M."/>
            <person name="Mayer K."/>
            <person name="Melkozernov A."/>
            <person name="Murata T."/>
            <person name="Nelson D."/>
            <person name="Pils B."/>
            <person name="Prigge M."/>
            <person name="Reiss B."/>
            <person name="Renner T."/>
            <person name="Rombauts S."/>
            <person name="Rushton P."/>
            <person name="Sanderfoot A."/>
            <person name="Schween G."/>
            <person name="Shiu S.-H."/>
            <person name="Stueber K."/>
            <person name="Theodoulou F.L."/>
            <person name="Tu H."/>
            <person name="Van de Peer Y."/>
            <person name="Verrier P.J."/>
            <person name="Waters E."/>
            <person name="Wood A."/>
            <person name="Yang L."/>
            <person name="Cove D."/>
            <person name="Cuming A."/>
            <person name="Hasebe M."/>
            <person name="Lucas S."/>
            <person name="Mishler D.B."/>
            <person name="Reski R."/>
            <person name="Grigoriev I."/>
            <person name="Quatrano R.S."/>
            <person name="Boore J.L."/>
        </authorList>
    </citation>
    <scope>NUCLEOTIDE SEQUENCE [LARGE SCALE GENOMIC DNA]</scope>
    <source>
        <strain evidence="1 2">cv. Gransden 2004</strain>
    </source>
</reference>
<organism evidence="1 2">
    <name type="scientific">Physcomitrium patens</name>
    <name type="common">Spreading-leaved earth moss</name>
    <name type="synonym">Physcomitrella patens</name>
    <dbReference type="NCBI Taxonomy" id="3218"/>
    <lineage>
        <taxon>Eukaryota</taxon>
        <taxon>Viridiplantae</taxon>
        <taxon>Streptophyta</taxon>
        <taxon>Embryophyta</taxon>
        <taxon>Bryophyta</taxon>
        <taxon>Bryophytina</taxon>
        <taxon>Bryopsida</taxon>
        <taxon>Funariidae</taxon>
        <taxon>Funariales</taxon>
        <taxon>Funariaceae</taxon>
        <taxon>Physcomitrium</taxon>
    </lineage>
</organism>
<evidence type="ECO:0000313" key="2">
    <source>
        <dbReference type="Proteomes" id="UP000006727"/>
    </source>
</evidence>
<accession>A0A7I4F7E2</accession>
<evidence type="ECO:0000313" key="1">
    <source>
        <dbReference type="EnsemblPlants" id="Pp3c17_11740V3.2"/>
    </source>
</evidence>